<reference evidence="1" key="1">
    <citation type="journal article" date="2019" name="bioRxiv">
        <title>The Genome of the Zebra Mussel, Dreissena polymorpha: A Resource for Invasive Species Research.</title>
        <authorList>
            <person name="McCartney M.A."/>
            <person name="Auch B."/>
            <person name="Kono T."/>
            <person name="Mallez S."/>
            <person name="Zhang Y."/>
            <person name="Obille A."/>
            <person name="Becker A."/>
            <person name="Abrahante J.E."/>
            <person name="Garbe J."/>
            <person name="Badalamenti J.P."/>
            <person name="Herman A."/>
            <person name="Mangelson H."/>
            <person name="Liachko I."/>
            <person name="Sullivan S."/>
            <person name="Sone E.D."/>
            <person name="Koren S."/>
            <person name="Silverstein K.A.T."/>
            <person name="Beckman K.B."/>
            <person name="Gohl D.M."/>
        </authorList>
    </citation>
    <scope>NUCLEOTIDE SEQUENCE</scope>
    <source>
        <strain evidence="1">Duluth1</strain>
        <tissue evidence="1">Whole animal</tissue>
    </source>
</reference>
<dbReference type="Proteomes" id="UP000828390">
    <property type="component" value="Unassembled WGS sequence"/>
</dbReference>
<gene>
    <name evidence="1" type="ORF">DPMN_027793</name>
</gene>
<name>A0A9D4RFK0_DREPO</name>
<comment type="caution">
    <text evidence="1">The sequence shown here is derived from an EMBL/GenBank/DDBJ whole genome shotgun (WGS) entry which is preliminary data.</text>
</comment>
<dbReference type="EMBL" id="JAIWYP010000002">
    <property type="protein sequence ID" value="KAH3864767.1"/>
    <property type="molecule type" value="Genomic_DNA"/>
</dbReference>
<protein>
    <submittedName>
        <fullName evidence="1">Uncharacterized protein</fullName>
    </submittedName>
</protein>
<evidence type="ECO:0000313" key="2">
    <source>
        <dbReference type="Proteomes" id="UP000828390"/>
    </source>
</evidence>
<keyword evidence="2" id="KW-1185">Reference proteome</keyword>
<evidence type="ECO:0000313" key="1">
    <source>
        <dbReference type="EMBL" id="KAH3864767.1"/>
    </source>
</evidence>
<reference evidence="1" key="2">
    <citation type="submission" date="2020-11" db="EMBL/GenBank/DDBJ databases">
        <authorList>
            <person name="McCartney M.A."/>
            <person name="Auch B."/>
            <person name="Kono T."/>
            <person name="Mallez S."/>
            <person name="Becker A."/>
            <person name="Gohl D.M."/>
            <person name="Silverstein K.A.T."/>
            <person name="Koren S."/>
            <person name="Bechman K.B."/>
            <person name="Herman A."/>
            <person name="Abrahante J.E."/>
            <person name="Garbe J."/>
        </authorList>
    </citation>
    <scope>NUCLEOTIDE SEQUENCE</scope>
    <source>
        <strain evidence="1">Duluth1</strain>
        <tissue evidence="1">Whole animal</tissue>
    </source>
</reference>
<proteinExistence type="predicted"/>
<dbReference type="AlphaFoldDB" id="A0A9D4RFK0"/>
<sequence length="69" mass="7854">MTGVCKQMYKEFMSDVLHITSHSEHDDVTQLQTYLLQGQGWLMLQILYEKGPQVTHMPRCGKIGLNACA</sequence>
<accession>A0A9D4RFK0</accession>
<organism evidence="1 2">
    <name type="scientific">Dreissena polymorpha</name>
    <name type="common">Zebra mussel</name>
    <name type="synonym">Mytilus polymorpha</name>
    <dbReference type="NCBI Taxonomy" id="45954"/>
    <lineage>
        <taxon>Eukaryota</taxon>
        <taxon>Metazoa</taxon>
        <taxon>Spiralia</taxon>
        <taxon>Lophotrochozoa</taxon>
        <taxon>Mollusca</taxon>
        <taxon>Bivalvia</taxon>
        <taxon>Autobranchia</taxon>
        <taxon>Heteroconchia</taxon>
        <taxon>Euheterodonta</taxon>
        <taxon>Imparidentia</taxon>
        <taxon>Neoheterodontei</taxon>
        <taxon>Myida</taxon>
        <taxon>Dreissenoidea</taxon>
        <taxon>Dreissenidae</taxon>
        <taxon>Dreissena</taxon>
    </lineage>
</organism>